<dbReference type="Proteomes" id="UP001501020">
    <property type="component" value="Unassembled WGS sequence"/>
</dbReference>
<reference evidence="2" key="1">
    <citation type="journal article" date="2019" name="Int. J. Syst. Evol. Microbiol.">
        <title>The Global Catalogue of Microorganisms (GCM) 10K type strain sequencing project: providing services to taxonomists for standard genome sequencing and annotation.</title>
        <authorList>
            <consortium name="The Broad Institute Genomics Platform"/>
            <consortium name="The Broad Institute Genome Sequencing Center for Infectious Disease"/>
            <person name="Wu L."/>
            <person name="Ma J."/>
        </authorList>
    </citation>
    <scope>NUCLEOTIDE SEQUENCE [LARGE SCALE GENOMIC DNA]</scope>
    <source>
        <strain evidence="2">JCM 13850</strain>
    </source>
</reference>
<protein>
    <recommendedName>
        <fullName evidence="3">DUF4440 domain-containing protein</fullName>
    </recommendedName>
</protein>
<dbReference type="EMBL" id="BAAAMR010000075">
    <property type="protein sequence ID" value="GAA2157113.1"/>
    <property type="molecule type" value="Genomic_DNA"/>
</dbReference>
<proteinExistence type="predicted"/>
<evidence type="ECO:0000313" key="2">
    <source>
        <dbReference type="Proteomes" id="UP001501020"/>
    </source>
</evidence>
<accession>A0ABP5M3N3</accession>
<evidence type="ECO:0000313" key="1">
    <source>
        <dbReference type="EMBL" id="GAA2157113.1"/>
    </source>
</evidence>
<evidence type="ECO:0008006" key="3">
    <source>
        <dbReference type="Google" id="ProtNLM"/>
    </source>
</evidence>
<keyword evidence="2" id="KW-1185">Reference proteome</keyword>
<name>A0ABP5M3N3_9ACTN</name>
<gene>
    <name evidence="1" type="ORF">GCM10009727_66720</name>
</gene>
<sequence length="147" mass="15773">MPSVSRNAPPPSSSTDADGKAVAAAYTRFVAMLDRADSLPAESRKQQLATVMADPQLSRVLQRIDKMKSQHIATYGHIVVHVKRVQLTTSGATLYDCQDSRDSGLLNSATGKKLSRGVSHGNTKALMVKGSDGQWRVSKFITIGDGC</sequence>
<comment type="caution">
    <text evidence="1">The sequence shown here is derived from an EMBL/GenBank/DDBJ whole genome shotgun (WGS) entry which is preliminary data.</text>
</comment>
<organism evidence="1 2">
    <name type="scientific">Actinomadura napierensis</name>
    <dbReference type="NCBI Taxonomy" id="267854"/>
    <lineage>
        <taxon>Bacteria</taxon>
        <taxon>Bacillati</taxon>
        <taxon>Actinomycetota</taxon>
        <taxon>Actinomycetes</taxon>
        <taxon>Streptosporangiales</taxon>
        <taxon>Thermomonosporaceae</taxon>
        <taxon>Actinomadura</taxon>
    </lineage>
</organism>